<dbReference type="AlphaFoldDB" id="A0A9R1BIH0"/>
<dbReference type="SUPFAM" id="SSF53756">
    <property type="entry name" value="UDP-Glycosyltransferase/glycogen phosphorylase"/>
    <property type="match status" value="1"/>
</dbReference>
<dbReference type="Proteomes" id="UP000324705">
    <property type="component" value="Chromosome 7A"/>
</dbReference>
<keyword evidence="3" id="KW-1185">Reference proteome</keyword>
<organism evidence="2 3">
    <name type="scientific">Triticum turgidum subsp. durum</name>
    <name type="common">Durum wheat</name>
    <name type="synonym">Triticum durum</name>
    <dbReference type="NCBI Taxonomy" id="4567"/>
    <lineage>
        <taxon>Eukaryota</taxon>
        <taxon>Viridiplantae</taxon>
        <taxon>Streptophyta</taxon>
        <taxon>Embryophyta</taxon>
        <taxon>Tracheophyta</taxon>
        <taxon>Spermatophyta</taxon>
        <taxon>Magnoliopsida</taxon>
        <taxon>Liliopsida</taxon>
        <taxon>Poales</taxon>
        <taxon>Poaceae</taxon>
        <taxon>BOP clade</taxon>
        <taxon>Pooideae</taxon>
        <taxon>Triticodae</taxon>
        <taxon>Triticeae</taxon>
        <taxon>Triticinae</taxon>
        <taxon>Triticum</taxon>
    </lineage>
</organism>
<keyword evidence="1" id="KW-1133">Transmembrane helix</keyword>
<feature type="transmembrane region" description="Helical" evidence="1">
    <location>
        <begin position="134"/>
        <end position="155"/>
    </location>
</feature>
<sequence>MEAAATTRKRVVLYLAPGLGHLVSMAELDKILAAHGLAVTIVITKPSYDTGATGPFLADVTAVNPSISFHCLPRVELMPVDSVHPEVVTFKAARASSSQLRDFLAGASLAILVVDFFCSVAVDVATELGIPAYYFFTCCAETLAIFLYLPVLHAWSAASFRDMGEELMHVPGIPSFPATQCFKPLMDHDDAAYRAFLRVSPYLCRSQSIIVNTFRSLESCAVDAISVGLCTPPGLPTPHVYFIGPLIKSKEVGVKHGQECLAWLDT</sequence>
<dbReference type="PANTHER" id="PTHR48048:SF13">
    <property type="entry name" value="GLYCOSYLTRANSFERASE"/>
    <property type="match status" value="1"/>
</dbReference>
<dbReference type="Gene3D" id="3.40.50.2000">
    <property type="entry name" value="Glycogen Phosphorylase B"/>
    <property type="match status" value="1"/>
</dbReference>
<dbReference type="GO" id="GO:0035251">
    <property type="term" value="F:UDP-glucosyltransferase activity"/>
    <property type="evidence" value="ECO:0007669"/>
    <property type="project" value="InterPro"/>
</dbReference>
<accession>A0A9R1BIH0</accession>
<keyword evidence="1" id="KW-0812">Transmembrane</keyword>
<keyword evidence="1" id="KW-0472">Membrane</keyword>
<dbReference type="OMA" id="EFCTHIP"/>
<protein>
    <recommendedName>
        <fullName evidence="4">Glycosyltransferase</fullName>
    </recommendedName>
</protein>
<dbReference type="PANTHER" id="PTHR48048">
    <property type="entry name" value="GLYCOSYLTRANSFERASE"/>
    <property type="match status" value="1"/>
</dbReference>
<dbReference type="EMBL" id="LT934123">
    <property type="protein sequence ID" value="VAI69804.1"/>
    <property type="molecule type" value="Genomic_DNA"/>
</dbReference>
<evidence type="ECO:0000313" key="3">
    <source>
        <dbReference type="Proteomes" id="UP000324705"/>
    </source>
</evidence>
<evidence type="ECO:0000313" key="2">
    <source>
        <dbReference type="EMBL" id="VAI69804.1"/>
    </source>
</evidence>
<dbReference type="Gramene" id="TRITD7Av1G025110.1">
    <property type="protein sequence ID" value="TRITD7Av1G025110.1"/>
    <property type="gene ID" value="TRITD7Av1G025110"/>
</dbReference>
<evidence type="ECO:0000256" key="1">
    <source>
        <dbReference type="SAM" id="Phobius"/>
    </source>
</evidence>
<reference evidence="2 3" key="1">
    <citation type="submission" date="2017-09" db="EMBL/GenBank/DDBJ databases">
        <authorList>
            <consortium name="International Durum Wheat Genome Sequencing Consortium (IDWGSC)"/>
            <person name="Milanesi L."/>
        </authorList>
    </citation>
    <scope>NUCLEOTIDE SEQUENCE [LARGE SCALE GENOMIC DNA]</scope>
    <source>
        <strain evidence="3">cv. Svevo</strain>
    </source>
</reference>
<proteinExistence type="predicted"/>
<evidence type="ECO:0008006" key="4">
    <source>
        <dbReference type="Google" id="ProtNLM"/>
    </source>
</evidence>
<name>A0A9R1BIH0_TRITD</name>
<dbReference type="InterPro" id="IPR050481">
    <property type="entry name" value="UDP-glycosyltransf_plant"/>
</dbReference>
<gene>
    <name evidence="2" type="ORF">TRITD_7Av1G025110</name>
</gene>
<feature type="transmembrane region" description="Helical" evidence="1">
    <location>
        <begin position="103"/>
        <end position="122"/>
    </location>
</feature>